<evidence type="ECO:0000256" key="3">
    <source>
        <dbReference type="ARBA" id="ARBA00022448"/>
    </source>
</evidence>
<evidence type="ECO:0000256" key="10">
    <source>
        <dbReference type="ARBA" id="ARBA00023065"/>
    </source>
</evidence>
<keyword evidence="3" id="KW-0813">Transport</keyword>
<dbReference type="Proteomes" id="UP000306102">
    <property type="component" value="Unassembled WGS sequence"/>
</dbReference>
<accession>A0A4S4F090</accession>
<evidence type="ECO:0000256" key="9">
    <source>
        <dbReference type="ARBA" id="ARBA00022989"/>
    </source>
</evidence>
<evidence type="ECO:0000256" key="5">
    <source>
        <dbReference type="ARBA" id="ARBA00022554"/>
    </source>
</evidence>
<sequence length="496" mass="54460">MLVWSDLSTNLDYIMEGGIDALQLGWSEAPPWACCEACFKFKPEWWLACTAVAAACDQGKVLAVEVLLIEVYLFCLWPYAMLFGVDSPTSPSCCYMCSGLFCPSCCGSSVFGAGVYCSSGWLVLYDQLWGVDLLVALLLLQCLADMLRDIEEKSYIYHGFTGSPEHGELDWPDDSESIIVVDTKKVGSDTFIQGSVQNAERISGKSSRSDTWNQALFKQSNVNMLLLLLGLLCLLLPLMCRYGAIEHNTLMAASSILQLSRAGSIIMLLAYVSYLFFQLKTHRQLFDSQEVILILMETIKIYSEFYSESEVDDGASEEEKAVIGFWSAFIWLFGMTVIIAWLSEYIVSTIEAASDSWGISVGFVSVILLPIVGNATEHAGSIIFALKNKLDISLAVALGSAAQIFMFVVPLCVVVAWIMGVHMDLDFNLLETGALAFSIIVTSFALQDGNSHYMKGVVLCLCYTVIAACFFVHKIVLDQKAVNNLEINPTSGVLAA</sequence>
<feature type="domain" description="Sodium/calcium exchanger membrane region" evidence="13">
    <location>
        <begin position="328"/>
        <end position="471"/>
    </location>
</feature>
<dbReference type="Pfam" id="PF01699">
    <property type="entry name" value="Na_Ca_ex"/>
    <property type="match status" value="1"/>
</dbReference>
<dbReference type="GO" id="GO:0009705">
    <property type="term" value="C:plant-type vacuole membrane"/>
    <property type="evidence" value="ECO:0007669"/>
    <property type="project" value="TreeGrafter"/>
</dbReference>
<feature type="transmembrane region" description="Helical" evidence="12">
    <location>
        <begin position="224"/>
        <end position="244"/>
    </location>
</feature>
<feature type="transmembrane region" description="Helical" evidence="12">
    <location>
        <begin position="355"/>
        <end position="373"/>
    </location>
</feature>
<protein>
    <recommendedName>
        <fullName evidence="13">Sodium/calcium exchanger membrane region domain-containing protein</fullName>
    </recommendedName>
</protein>
<proteinExistence type="inferred from homology"/>
<dbReference type="InterPro" id="IPR004837">
    <property type="entry name" value="NaCa_Exmemb"/>
</dbReference>
<feature type="transmembrane region" description="Helical" evidence="12">
    <location>
        <begin position="128"/>
        <end position="147"/>
    </location>
</feature>
<dbReference type="EMBL" id="SDRB02000669">
    <property type="protein sequence ID" value="THG22819.1"/>
    <property type="molecule type" value="Genomic_DNA"/>
</dbReference>
<dbReference type="GO" id="GO:0015369">
    <property type="term" value="F:calcium:proton antiporter activity"/>
    <property type="evidence" value="ECO:0007669"/>
    <property type="project" value="UniProtKB-ARBA"/>
</dbReference>
<feature type="transmembrane region" description="Helical" evidence="12">
    <location>
        <begin position="394"/>
        <end position="419"/>
    </location>
</feature>
<organism evidence="14 15">
    <name type="scientific">Camellia sinensis var. sinensis</name>
    <name type="common">China tea</name>
    <dbReference type="NCBI Taxonomy" id="542762"/>
    <lineage>
        <taxon>Eukaryota</taxon>
        <taxon>Viridiplantae</taxon>
        <taxon>Streptophyta</taxon>
        <taxon>Embryophyta</taxon>
        <taxon>Tracheophyta</taxon>
        <taxon>Spermatophyta</taxon>
        <taxon>Magnoliopsida</taxon>
        <taxon>eudicotyledons</taxon>
        <taxon>Gunneridae</taxon>
        <taxon>Pentapetalae</taxon>
        <taxon>asterids</taxon>
        <taxon>Ericales</taxon>
        <taxon>Theaceae</taxon>
        <taxon>Camellia</taxon>
    </lineage>
</organism>
<dbReference type="AlphaFoldDB" id="A0A4S4F090"/>
<keyword evidence="7 12" id="KW-0812">Transmembrane</keyword>
<comment type="subcellular location">
    <subcellularLocation>
        <location evidence="1">Vacuole membrane</location>
        <topology evidence="1">Multi-pass membrane protein</topology>
    </subcellularLocation>
</comment>
<feature type="transmembrane region" description="Helical" evidence="12">
    <location>
        <begin position="323"/>
        <end position="343"/>
    </location>
</feature>
<feature type="transmembrane region" description="Helical" evidence="12">
    <location>
        <begin position="425"/>
        <end position="446"/>
    </location>
</feature>
<feature type="transmembrane region" description="Helical" evidence="12">
    <location>
        <begin position="61"/>
        <end position="82"/>
    </location>
</feature>
<evidence type="ECO:0000256" key="2">
    <source>
        <dbReference type="ARBA" id="ARBA00008248"/>
    </source>
</evidence>
<dbReference type="InterPro" id="IPR004713">
    <property type="entry name" value="CaH_exchang"/>
</dbReference>
<evidence type="ECO:0000256" key="12">
    <source>
        <dbReference type="SAM" id="Phobius"/>
    </source>
</evidence>
<name>A0A4S4F090_CAMSN</name>
<dbReference type="InterPro" id="IPR044880">
    <property type="entry name" value="NCX_ion-bd_dom_sf"/>
</dbReference>
<keyword evidence="15" id="KW-1185">Reference proteome</keyword>
<evidence type="ECO:0000313" key="15">
    <source>
        <dbReference type="Proteomes" id="UP000306102"/>
    </source>
</evidence>
<keyword evidence="6" id="KW-0109">Calcium transport</keyword>
<dbReference type="Gene3D" id="1.20.1420.30">
    <property type="entry name" value="NCX, central ion-binding region"/>
    <property type="match status" value="1"/>
</dbReference>
<keyword evidence="9 12" id="KW-1133">Transmembrane helix</keyword>
<dbReference type="PANTHER" id="PTHR31503">
    <property type="entry name" value="VACUOLAR CALCIUM ION TRANSPORTER"/>
    <property type="match status" value="1"/>
</dbReference>
<dbReference type="STRING" id="542762.A0A4S4F090"/>
<reference evidence="14 15" key="1">
    <citation type="journal article" date="2018" name="Proc. Natl. Acad. Sci. U.S.A.">
        <title>Draft genome sequence of Camellia sinensis var. sinensis provides insights into the evolution of the tea genome and tea quality.</title>
        <authorList>
            <person name="Wei C."/>
            <person name="Yang H."/>
            <person name="Wang S."/>
            <person name="Zhao J."/>
            <person name="Liu C."/>
            <person name="Gao L."/>
            <person name="Xia E."/>
            <person name="Lu Y."/>
            <person name="Tai Y."/>
            <person name="She G."/>
            <person name="Sun J."/>
            <person name="Cao H."/>
            <person name="Tong W."/>
            <person name="Gao Q."/>
            <person name="Li Y."/>
            <person name="Deng W."/>
            <person name="Jiang X."/>
            <person name="Wang W."/>
            <person name="Chen Q."/>
            <person name="Zhang S."/>
            <person name="Li H."/>
            <person name="Wu J."/>
            <person name="Wang P."/>
            <person name="Li P."/>
            <person name="Shi C."/>
            <person name="Zheng F."/>
            <person name="Jian J."/>
            <person name="Huang B."/>
            <person name="Shan D."/>
            <person name="Shi M."/>
            <person name="Fang C."/>
            <person name="Yue Y."/>
            <person name="Li F."/>
            <person name="Li D."/>
            <person name="Wei S."/>
            <person name="Han B."/>
            <person name="Jiang C."/>
            <person name="Yin Y."/>
            <person name="Xia T."/>
            <person name="Zhang Z."/>
            <person name="Bennetzen J.L."/>
            <person name="Zhao S."/>
            <person name="Wan X."/>
        </authorList>
    </citation>
    <scope>NUCLEOTIDE SEQUENCE [LARGE SCALE GENOMIC DNA]</scope>
    <source>
        <strain evidence="15">cv. Shuchazao</strain>
        <tissue evidence="14">Leaf</tissue>
    </source>
</reference>
<evidence type="ECO:0000259" key="13">
    <source>
        <dbReference type="Pfam" id="PF01699"/>
    </source>
</evidence>
<keyword evidence="4" id="KW-0050">Antiport</keyword>
<comment type="similarity">
    <text evidence="2">Belongs to the Ca(2+):cation antiporter (CaCA) (TC 2.A.19) family. Cation/proton exchanger (CAX) subfamily.</text>
</comment>
<keyword evidence="8" id="KW-0106">Calcium</keyword>
<evidence type="ECO:0000256" key="7">
    <source>
        <dbReference type="ARBA" id="ARBA00022692"/>
    </source>
</evidence>
<evidence type="ECO:0000256" key="6">
    <source>
        <dbReference type="ARBA" id="ARBA00022568"/>
    </source>
</evidence>
<keyword evidence="5" id="KW-0926">Vacuole</keyword>
<gene>
    <name evidence="14" type="ORF">TEA_025664</name>
</gene>
<keyword evidence="11 12" id="KW-0472">Membrane</keyword>
<keyword evidence="10" id="KW-0406">Ion transport</keyword>
<evidence type="ECO:0000256" key="11">
    <source>
        <dbReference type="ARBA" id="ARBA00023136"/>
    </source>
</evidence>
<dbReference type="GO" id="GO:0006874">
    <property type="term" value="P:intracellular calcium ion homeostasis"/>
    <property type="evidence" value="ECO:0007669"/>
    <property type="project" value="TreeGrafter"/>
</dbReference>
<feature type="transmembrane region" description="Helical" evidence="12">
    <location>
        <begin position="458"/>
        <end position="476"/>
    </location>
</feature>
<evidence type="ECO:0000313" key="14">
    <source>
        <dbReference type="EMBL" id="THG22819.1"/>
    </source>
</evidence>
<dbReference type="FunFam" id="1.20.1420.30:FF:000008">
    <property type="entry name" value="Vacuolar cation/proton exchanger"/>
    <property type="match status" value="1"/>
</dbReference>
<evidence type="ECO:0000256" key="1">
    <source>
        <dbReference type="ARBA" id="ARBA00004128"/>
    </source>
</evidence>
<dbReference type="PANTHER" id="PTHR31503:SF42">
    <property type="entry name" value="VACUOLAR CATION_PROTON EXCHANGER"/>
    <property type="match status" value="1"/>
</dbReference>
<feature type="transmembrane region" description="Helical" evidence="12">
    <location>
        <begin position="256"/>
        <end position="277"/>
    </location>
</feature>
<comment type="caution">
    <text evidence="14">The sequence shown here is derived from an EMBL/GenBank/DDBJ whole genome shotgun (WGS) entry which is preliminary data.</text>
</comment>
<evidence type="ECO:0000256" key="4">
    <source>
        <dbReference type="ARBA" id="ARBA00022449"/>
    </source>
</evidence>
<evidence type="ECO:0000256" key="8">
    <source>
        <dbReference type="ARBA" id="ARBA00022837"/>
    </source>
</evidence>